<dbReference type="PANTHER" id="PTHR11362:SF82">
    <property type="entry name" value="PHOSPHATIDYLETHANOLAMINE-BINDING PROTEIN 4"/>
    <property type="match status" value="1"/>
</dbReference>
<dbReference type="CDD" id="cd00866">
    <property type="entry name" value="PEBP_euk"/>
    <property type="match status" value="1"/>
</dbReference>
<dbReference type="STRING" id="400727.A0A2T7PGR1"/>
<feature type="signal peptide" evidence="1">
    <location>
        <begin position="1"/>
        <end position="25"/>
    </location>
</feature>
<dbReference type="PANTHER" id="PTHR11362">
    <property type="entry name" value="PHOSPHATIDYLETHANOLAMINE-BINDING PROTEIN"/>
    <property type="match status" value="1"/>
</dbReference>
<gene>
    <name evidence="2" type="ORF">C0Q70_08048</name>
</gene>
<keyword evidence="1" id="KW-0732">Signal</keyword>
<proteinExistence type="predicted"/>
<protein>
    <recommendedName>
        <fullName evidence="4">Phosphatidylethanolamine-binding protein</fullName>
    </recommendedName>
</protein>
<dbReference type="Gene3D" id="3.90.280.10">
    <property type="entry name" value="PEBP-like"/>
    <property type="match status" value="1"/>
</dbReference>
<organism evidence="2 3">
    <name type="scientific">Pomacea canaliculata</name>
    <name type="common">Golden apple snail</name>
    <dbReference type="NCBI Taxonomy" id="400727"/>
    <lineage>
        <taxon>Eukaryota</taxon>
        <taxon>Metazoa</taxon>
        <taxon>Spiralia</taxon>
        <taxon>Lophotrochozoa</taxon>
        <taxon>Mollusca</taxon>
        <taxon>Gastropoda</taxon>
        <taxon>Caenogastropoda</taxon>
        <taxon>Architaenioglossa</taxon>
        <taxon>Ampullarioidea</taxon>
        <taxon>Ampullariidae</taxon>
        <taxon>Pomacea</taxon>
    </lineage>
</organism>
<dbReference type="Proteomes" id="UP000245119">
    <property type="component" value="Linkage Group LG4"/>
</dbReference>
<accession>A0A2T7PGR1</accession>
<feature type="chain" id="PRO_5015750931" description="Phosphatidylethanolamine-binding protein" evidence="1">
    <location>
        <begin position="26"/>
        <end position="194"/>
    </location>
</feature>
<dbReference type="Pfam" id="PF01161">
    <property type="entry name" value="PBP"/>
    <property type="match status" value="1"/>
</dbReference>
<keyword evidence="3" id="KW-1185">Reference proteome</keyword>
<dbReference type="InterPro" id="IPR036610">
    <property type="entry name" value="PEBP-like_sf"/>
</dbReference>
<comment type="caution">
    <text evidence="2">The sequence shown here is derived from an EMBL/GenBank/DDBJ whole genome shotgun (WGS) entry which is preliminary data.</text>
</comment>
<evidence type="ECO:0000313" key="3">
    <source>
        <dbReference type="Proteomes" id="UP000245119"/>
    </source>
</evidence>
<evidence type="ECO:0000256" key="1">
    <source>
        <dbReference type="SAM" id="SignalP"/>
    </source>
</evidence>
<dbReference type="InterPro" id="IPR008914">
    <property type="entry name" value="PEBP"/>
</dbReference>
<dbReference type="InterPro" id="IPR035810">
    <property type="entry name" value="PEBP_euk"/>
</dbReference>
<dbReference type="AlphaFoldDB" id="A0A2T7PGR1"/>
<dbReference type="OrthoDB" id="6114795at2759"/>
<evidence type="ECO:0000313" key="2">
    <source>
        <dbReference type="EMBL" id="PVD32606.1"/>
    </source>
</evidence>
<reference evidence="2 3" key="1">
    <citation type="submission" date="2018-04" db="EMBL/GenBank/DDBJ databases">
        <title>The genome of golden apple snail Pomacea canaliculata provides insight into stress tolerance and invasive adaptation.</title>
        <authorList>
            <person name="Liu C."/>
            <person name="Liu B."/>
            <person name="Ren Y."/>
            <person name="Zhang Y."/>
            <person name="Wang H."/>
            <person name="Li S."/>
            <person name="Jiang F."/>
            <person name="Yin L."/>
            <person name="Zhang G."/>
            <person name="Qian W."/>
            <person name="Fan W."/>
        </authorList>
    </citation>
    <scope>NUCLEOTIDE SEQUENCE [LARGE SCALE GENOMIC DNA]</scope>
    <source>
        <strain evidence="2">SZHN2017</strain>
        <tissue evidence="2">Muscle</tissue>
    </source>
</reference>
<name>A0A2T7PGR1_POMCA</name>
<evidence type="ECO:0008006" key="4">
    <source>
        <dbReference type="Google" id="ProtNLM"/>
    </source>
</evidence>
<sequence length="194" mass="21919">MARLLLFTSRLVLVLTSCLLVSSNGQTCTWQDAAVPVASVDCRHTSSLLTVQYDTAVTCEQDLSAKNLTSPPAISWSGAHAAETYLLIMVDPDARSPCQPVSRWVLHWAAFVRGDKSLQITEEFVSYAGPRPPEGTPAHRYQFFLYRWVPEIELLRPSFLGNSDTSRARFDFDQFKVVNRLEHLEASFEFLYSR</sequence>
<dbReference type="SUPFAM" id="SSF49777">
    <property type="entry name" value="PEBP-like"/>
    <property type="match status" value="1"/>
</dbReference>
<dbReference type="EMBL" id="PZQS01000004">
    <property type="protein sequence ID" value="PVD32606.1"/>
    <property type="molecule type" value="Genomic_DNA"/>
</dbReference>